<evidence type="ECO:0000259" key="3">
    <source>
        <dbReference type="Pfam" id="PF16344"/>
    </source>
</evidence>
<dbReference type="Pfam" id="PF16344">
    <property type="entry name" value="FecR_C"/>
    <property type="match status" value="1"/>
</dbReference>
<dbReference type="GeneID" id="86891568"/>
<dbReference type="Proteomes" id="UP000576368">
    <property type="component" value="Unassembled WGS sequence"/>
</dbReference>
<dbReference type="Pfam" id="PF04773">
    <property type="entry name" value="FecR"/>
    <property type="match status" value="1"/>
</dbReference>
<dbReference type="InterPro" id="IPR006860">
    <property type="entry name" value="FecR"/>
</dbReference>
<keyword evidence="1" id="KW-0472">Membrane</keyword>
<feature type="domain" description="Protein FecR C-terminal" evidence="3">
    <location>
        <begin position="308"/>
        <end position="377"/>
    </location>
</feature>
<name>A0A7X5YBL0_9BACT</name>
<evidence type="ECO:0000313" key="7">
    <source>
        <dbReference type="Proteomes" id="UP001302374"/>
    </source>
</evidence>
<proteinExistence type="predicted"/>
<dbReference type="InterPro" id="IPR012373">
    <property type="entry name" value="Ferrdict_sens_TM"/>
</dbReference>
<dbReference type="PANTHER" id="PTHR30273">
    <property type="entry name" value="PERIPLASMIC SIGNAL SENSOR AND SIGMA FACTOR ACTIVATOR FECR-RELATED"/>
    <property type="match status" value="1"/>
</dbReference>
<organism evidence="4 6">
    <name type="scientific">Butyricimonas paravirosa</name>
    <dbReference type="NCBI Taxonomy" id="1472417"/>
    <lineage>
        <taxon>Bacteria</taxon>
        <taxon>Pseudomonadati</taxon>
        <taxon>Bacteroidota</taxon>
        <taxon>Bacteroidia</taxon>
        <taxon>Bacteroidales</taxon>
        <taxon>Odoribacteraceae</taxon>
        <taxon>Butyricimonas</taxon>
    </lineage>
</organism>
<dbReference type="Proteomes" id="UP001302374">
    <property type="component" value="Chromosome"/>
</dbReference>
<accession>A0A7X5YBL0</accession>
<keyword evidence="7" id="KW-1185">Reference proteome</keyword>
<dbReference type="PANTHER" id="PTHR30273:SF2">
    <property type="entry name" value="PROTEIN FECR"/>
    <property type="match status" value="1"/>
</dbReference>
<dbReference type="PIRSF" id="PIRSF018266">
    <property type="entry name" value="FecR"/>
    <property type="match status" value="1"/>
</dbReference>
<dbReference type="Gene3D" id="2.60.120.1440">
    <property type="match status" value="1"/>
</dbReference>
<dbReference type="EMBL" id="JAATLI010000006">
    <property type="protein sequence ID" value="NJC18153.1"/>
    <property type="molecule type" value="Genomic_DNA"/>
</dbReference>
<sequence>MDLYLKARKLAQERAQQIIDGIKPDEYFVENDECKETIYLLSDPEQRTILLKKFDQNEKQKAVASLRSYIRWKRRRRIIRNSSKIAAILVLVIGIAITFYSPSPTNLQTREPDGYLTPGKPQATLILANGQEIKLDRELELKEKNTAILNKKSGEVVYTPDSGNVEIQQYNTIKVPRYGEYSVVLSDGSRIKLNSESELRYPVVFTGEQREVYLKGEAYMEISKDQKPFIVHAYDTRIKVYGTSFDVNSYNPDEIRIVLVQGKVGIHHSKMQEVILYPNQLARVSEKEGIVVKENINVNYYIAWQEGYFAFEEERLEDIMTTLSRWYRMKVIFENPQLKDIRFTASVQKEENISKLLNQFELTRTVSFNIIENQIFIK</sequence>
<evidence type="ECO:0000313" key="4">
    <source>
        <dbReference type="EMBL" id="NJC18153.1"/>
    </source>
</evidence>
<gene>
    <name evidence="5" type="ORF">F1644_09710</name>
    <name evidence="4" type="ORF">GGR15_001772</name>
</gene>
<reference evidence="4 6" key="2">
    <citation type="submission" date="2020-03" db="EMBL/GenBank/DDBJ databases">
        <title>Genomic Encyclopedia of Type Strains, Phase IV (KMG-IV): sequencing the most valuable type-strain genomes for metagenomic binning, comparative biology and taxonomic classification.</title>
        <authorList>
            <person name="Goeker M."/>
        </authorList>
    </citation>
    <scope>NUCLEOTIDE SEQUENCE [LARGE SCALE GENOMIC DNA]</scope>
    <source>
        <strain evidence="4 6">DSM 105722</strain>
    </source>
</reference>
<dbReference type="EMBL" id="CP043839">
    <property type="protein sequence ID" value="WOF12521.1"/>
    <property type="molecule type" value="Genomic_DNA"/>
</dbReference>
<evidence type="ECO:0000259" key="2">
    <source>
        <dbReference type="Pfam" id="PF04773"/>
    </source>
</evidence>
<evidence type="ECO:0000256" key="1">
    <source>
        <dbReference type="SAM" id="Phobius"/>
    </source>
</evidence>
<dbReference type="RefSeq" id="WP_118303958.1">
    <property type="nucleotide sequence ID" value="NZ_BMPA01000005.1"/>
</dbReference>
<dbReference type="GO" id="GO:0016989">
    <property type="term" value="F:sigma factor antagonist activity"/>
    <property type="evidence" value="ECO:0007669"/>
    <property type="project" value="TreeGrafter"/>
</dbReference>
<evidence type="ECO:0000313" key="5">
    <source>
        <dbReference type="EMBL" id="WOF12521.1"/>
    </source>
</evidence>
<keyword evidence="1" id="KW-0812">Transmembrane</keyword>
<dbReference type="AlphaFoldDB" id="A0A7X5YBL0"/>
<dbReference type="InterPro" id="IPR032508">
    <property type="entry name" value="FecR_C"/>
</dbReference>
<reference evidence="5 7" key="1">
    <citation type="submission" date="2019-09" db="EMBL/GenBank/DDBJ databases">
        <title>Butyricimonas paravirosa DSM 105722 (=214-4 = JCM 18677 = CCUG 65563).</title>
        <authorList>
            <person name="Le Roy T."/>
            <person name="Cani P.D."/>
        </authorList>
    </citation>
    <scope>NUCLEOTIDE SEQUENCE [LARGE SCALE GENOMIC DNA]</scope>
    <source>
        <strain evidence="5 7">DSM 105722</strain>
    </source>
</reference>
<evidence type="ECO:0000313" key="6">
    <source>
        <dbReference type="Proteomes" id="UP000576368"/>
    </source>
</evidence>
<protein>
    <submittedName>
        <fullName evidence="5">FecR family protein</fullName>
    </submittedName>
</protein>
<dbReference type="Gene3D" id="3.55.50.30">
    <property type="match status" value="1"/>
</dbReference>
<keyword evidence="1" id="KW-1133">Transmembrane helix</keyword>
<feature type="transmembrane region" description="Helical" evidence="1">
    <location>
        <begin position="81"/>
        <end position="100"/>
    </location>
</feature>
<feature type="domain" description="FecR protein" evidence="2">
    <location>
        <begin position="172"/>
        <end position="264"/>
    </location>
</feature>